<comment type="caution">
    <text evidence="2">The sequence shown here is derived from an EMBL/GenBank/DDBJ whole genome shotgun (WGS) entry which is preliminary data.</text>
</comment>
<protein>
    <recommendedName>
        <fullName evidence="4">DUF4185 domain-containing protein</fullName>
    </recommendedName>
</protein>
<evidence type="ECO:0000313" key="3">
    <source>
        <dbReference type="Proteomes" id="UP001586593"/>
    </source>
</evidence>
<dbReference type="Proteomes" id="UP001586593">
    <property type="component" value="Unassembled WGS sequence"/>
</dbReference>
<keyword evidence="3" id="KW-1185">Reference proteome</keyword>
<sequence>MHRNNLFCVLGFSIRARASPQDEPKRGIDLQEAGPISVAHVERLGLQTSVNSCSHRDLGFTGSIRGQWYSVFGDTLWCQPGVTDPEADTPGFHGMVRNSIARLTPDPLKVVDLHLNNDTPVCHPLQFLRANPAWNETENYFFGVSSLLETDNRNSATAAMFYLINGTGTGVGPSGRPIGAGVARVEVIDDAPTVTRRYGDRGFWWNATDTPRYGDIAAYRDVNSDYIYVWGGPPLAVDRPGDPWDQRVYLARVPAAYAFQLDMYQYYWGPRRGWRTGKPLTRFDDETAVLRGVGQGQVVFNRYYSRYLFVHTGFLDLTVYIKTAKTPLGPWTASAKVYTTKLIGDGLVYAGVVYPHYDESGKTLVIGYTNNNHIELIRVTFAGGADRQTPSPKPSLVPVPPPPRTTRPPASPAAPAH</sequence>
<organism evidence="2 3">
    <name type="scientific">Phialemonium thermophilum</name>
    <dbReference type="NCBI Taxonomy" id="223376"/>
    <lineage>
        <taxon>Eukaryota</taxon>
        <taxon>Fungi</taxon>
        <taxon>Dikarya</taxon>
        <taxon>Ascomycota</taxon>
        <taxon>Pezizomycotina</taxon>
        <taxon>Sordariomycetes</taxon>
        <taxon>Sordariomycetidae</taxon>
        <taxon>Cephalothecales</taxon>
        <taxon>Cephalothecaceae</taxon>
        <taxon>Phialemonium</taxon>
    </lineage>
</organism>
<proteinExistence type="predicted"/>
<gene>
    <name evidence="2" type="ORF">VTK73DRAFT_1300</name>
</gene>
<feature type="region of interest" description="Disordered" evidence="1">
    <location>
        <begin position="385"/>
        <end position="417"/>
    </location>
</feature>
<dbReference type="EMBL" id="JAZHXJ010001308">
    <property type="protein sequence ID" value="KAL1845035.1"/>
    <property type="molecule type" value="Genomic_DNA"/>
</dbReference>
<evidence type="ECO:0008006" key="4">
    <source>
        <dbReference type="Google" id="ProtNLM"/>
    </source>
</evidence>
<feature type="compositionally biased region" description="Pro residues" evidence="1">
    <location>
        <begin position="391"/>
        <end position="417"/>
    </location>
</feature>
<evidence type="ECO:0000313" key="2">
    <source>
        <dbReference type="EMBL" id="KAL1845035.1"/>
    </source>
</evidence>
<accession>A0ABR3VTN7</accession>
<reference evidence="2 3" key="1">
    <citation type="journal article" date="2024" name="Commun. Biol.">
        <title>Comparative genomic analysis of thermophilic fungi reveals convergent evolutionary adaptations and gene losses.</title>
        <authorList>
            <person name="Steindorff A.S."/>
            <person name="Aguilar-Pontes M.V."/>
            <person name="Robinson A.J."/>
            <person name="Andreopoulos B."/>
            <person name="LaButti K."/>
            <person name="Kuo A."/>
            <person name="Mondo S."/>
            <person name="Riley R."/>
            <person name="Otillar R."/>
            <person name="Haridas S."/>
            <person name="Lipzen A."/>
            <person name="Grimwood J."/>
            <person name="Schmutz J."/>
            <person name="Clum A."/>
            <person name="Reid I.D."/>
            <person name="Moisan M.C."/>
            <person name="Butler G."/>
            <person name="Nguyen T.T.M."/>
            <person name="Dewar K."/>
            <person name="Conant G."/>
            <person name="Drula E."/>
            <person name="Henrissat B."/>
            <person name="Hansel C."/>
            <person name="Singer S."/>
            <person name="Hutchinson M.I."/>
            <person name="de Vries R.P."/>
            <person name="Natvig D.O."/>
            <person name="Powell A.J."/>
            <person name="Tsang A."/>
            <person name="Grigoriev I.V."/>
        </authorList>
    </citation>
    <scope>NUCLEOTIDE SEQUENCE [LARGE SCALE GENOMIC DNA]</scope>
    <source>
        <strain evidence="2 3">ATCC 24622</strain>
    </source>
</reference>
<evidence type="ECO:0000256" key="1">
    <source>
        <dbReference type="SAM" id="MobiDB-lite"/>
    </source>
</evidence>
<name>A0ABR3VTN7_9PEZI</name>